<evidence type="ECO:0000313" key="6">
    <source>
        <dbReference type="Proteomes" id="UP001565368"/>
    </source>
</evidence>
<keyword evidence="3" id="KW-0812">Transmembrane</keyword>
<dbReference type="Proteomes" id="UP001565368">
    <property type="component" value="Unassembled WGS sequence"/>
</dbReference>
<dbReference type="SUPFAM" id="SSF54495">
    <property type="entry name" value="UBC-like"/>
    <property type="match status" value="1"/>
</dbReference>
<dbReference type="PROSITE" id="PS50127">
    <property type="entry name" value="UBC_2"/>
    <property type="match status" value="1"/>
</dbReference>
<keyword evidence="3" id="KW-1133">Transmembrane helix</keyword>
<gene>
    <name evidence="5" type="ORF">Q8F55_006784</name>
</gene>
<evidence type="ECO:0000313" key="5">
    <source>
        <dbReference type="EMBL" id="KAL1407362.1"/>
    </source>
</evidence>
<feature type="compositionally biased region" description="Low complexity" evidence="2">
    <location>
        <begin position="235"/>
        <end position="275"/>
    </location>
</feature>
<dbReference type="PANTHER" id="PTHR24067">
    <property type="entry name" value="UBIQUITIN-CONJUGATING ENZYME E2"/>
    <property type="match status" value="1"/>
</dbReference>
<name>A0ABR3PYX4_9TREE</name>
<feature type="transmembrane region" description="Helical" evidence="3">
    <location>
        <begin position="309"/>
        <end position="327"/>
    </location>
</feature>
<keyword evidence="3" id="KW-0472">Membrane</keyword>
<dbReference type="InterPro" id="IPR016135">
    <property type="entry name" value="UBQ-conjugating_enzyme/RWD"/>
</dbReference>
<dbReference type="InterPro" id="IPR050113">
    <property type="entry name" value="Ub_conjugating_enzyme"/>
</dbReference>
<dbReference type="GeneID" id="95987827"/>
<feature type="compositionally biased region" description="Low complexity" evidence="2">
    <location>
        <begin position="281"/>
        <end position="301"/>
    </location>
</feature>
<dbReference type="InterPro" id="IPR000608">
    <property type="entry name" value="UBC"/>
</dbReference>
<evidence type="ECO:0000256" key="2">
    <source>
        <dbReference type="SAM" id="MobiDB-lite"/>
    </source>
</evidence>
<keyword evidence="1" id="KW-0833">Ubl conjugation pathway</keyword>
<sequence length="330" mass="34949">MAESSASTASTPRPRPRVNLRSTAVKRIMQEASELSDPDTDDFVAAPLESDIFEWHCTLRGVKGTDYEGGLYHLRIILPPTYPMSAPDIVMLTPNGRFELGKKICIDGLTSFHAGSWQPAWGVRTAITGLRAFWTQDGEALSAIGALDQPADERRRLAKLSREWTCPTCAECNLAILPDVLPAAGGAGKSRQREDEVQEPAQSSSSSSSTANEVPAVLPAPGSAAAQRPPEERAPQQQAANPDPAPPAAQNVAQRPAHPAQPAAQRPAQPAAQHPAEQRPAHPATAPARPAAPAPGAHPAASTSNKPPIWLDAILAILIAVLLSLLARRT</sequence>
<keyword evidence="6" id="KW-1185">Reference proteome</keyword>
<evidence type="ECO:0000256" key="3">
    <source>
        <dbReference type="SAM" id="Phobius"/>
    </source>
</evidence>
<dbReference type="CDD" id="cd23799">
    <property type="entry name" value="UBCc_UBE2J"/>
    <property type="match status" value="1"/>
</dbReference>
<feature type="region of interest" description="Disordered" evidence="2">
    <location>
        <begin position="185"/>
        <end position="303"/>
    </location>
</feature>
<feature type="compositionally biased region" description="Polar residues" evidence="2">
    <location>
        <begin position="1"/>
        <end position="11"/>
    </location>
</feature>
<proteinExistence type="predicted"/>
<dbReference type="SMART" id="SM00212">
    <property type="entry name" value="UBCc"/>
    <property type="match status" value="1"/>
</dbReference>
<feature type="region of interest" description="Disordered" evidence="2">
    <location>
        <begin position="1"/>
        <end position="21"/>
    </location>
</feature>
<dbReference type="RefSeq" id="XP_069207306.1">
    <property type="nucleotide sequence ID" value="XM_069355235.1"/>
</dbReference>
<feature type="domain" description="UBC core" evidence="4">
    <location>
        <begin position="23"/>
        <end position="177"/>
    </location>
</feature>
<reference evidence="5 6" key="1">
    <citation type="submission" date="2023-08" db="EMBL/GenBank/DDBJ databases">
        <title>Annotated Genome Sequence of Vanrija albida AlHP1.</title>
        <authorList>
            <person name="Herzog R."/>
        </authorList>
    </citation>
    <scope>NUCLEOTIDE SEQUENCE [LARGE SCALE GENOMIC DNA]</scope>
    <source>
        <strain evidence="5 6">AlHP1</strain>
    </source>
</reference>
<evidence type="ECO:0000256" key="1">
    <source>
        <dbReference type="ARBA" id="ARBA00022786"/>
    </source>
</evidence>
<evidence type="ECO:0000259" key="4">
    <source>
        <dbReference type="PROSITE" id="PS50127"/>
    </source>
</evidence>
<dbReference type="EMBL" id="JBBXJM010000005">
    <property type="protein sequence ID" value="KAL1407362.1"/>
    <property type="molecule type" value="Genomic_DNA"/>
</dbReference>
<organism evidence="5 6">
    <name type="scientific">Vanrija albida</name>
    <dbReference type="NCBI Taxonomy" id="181172"/>
    <lineage>
        <taxon>Eukaryota</taxon>
        <taxon>Fungi</taxon>
        <taxon>Dikarya</taxon>
        <taxon>Basidiomycota</taxon>
        <taxon>Agaricomycotina</taxon>
        <taxon>Tremellomycetes</taxon>
        <taxon>Trichosporonales</taxon>
        <taxon>Trichosporonaceae</taxon>
        <taxon>Vanrija</taxon>
    </lineage>
</organism>
<dbReference type="Pfam" id="PF00179">
    <property type="entry name" value="UQ_con"/>
    <property type="match status" value="1"/>
</dbReference>
<accession>A0ABR3PYX4</accession>
<comment type="caution">
    <text evidence="5">The sequence shown here is derived from an EMBL/GenBank/DDBJ whole genome shotgun (WGS) entry which is preliminary data.</text>
</comment>
<dbReference type="Gene3D" id="3.10.110.10">
    <property type="entry name" value="Ubiquitin Conjugating Enzyme"/>
    <property type="match status" value="1"/>
</dbReference>
<protein>
    <recommendedName>
        <fullName evidence="4">UBC core domain-containing protein</fullName>
    </recommendedName>
</protein>